<gene>
    <name evidence="3" type="ORF">EZM97_35725</name>
</gene>
<evidence type="ECO:0000313" key="4">
    <source>
        <dbReference type="Proteomes" id="UP000291822"/>
    </source>
</evidence>
<dbReference type="Proteomes" id="UP000291822">
    <property type="component" value="Unassembled WGS sequence"/>
</dbReference>
<keyword evidence="3" id="KW-0378">Hydrolase</keyword>
<dbReference type="InterPro" id="IPR012337">
    <property type="entry name" value="RNaseH-like_sf"/>
</dbReference>
<evidence type="ECO:0000313" key="3">
    <source>
        <dbReference type="EMBL" id="TCI05872.1"/>
    </source>
</evidence>
<evidence type="ECO:0000256" key="1">
    <source>
        <dbReference type="SAM" id="MobiDB-lite"/>
    </source>
</evidence>
<dbReference type="PANTHER" id="PTHR38462:SF1">
    <property type="entry name" value="YPRB RIBONUCLEASE H-LIKE DOMAIN-CONTAINING PROTEIN"/>
    <property type="match status" value="1"/>
</dbReference>
<keyword evidence="3" id="KW-0540">Nuclease</keyword>
<reference evidence="3 4" key="1">
    <citation type="submission" date="2019-02" db="EMBL/GenBank/DDBJ databases">
        <title>Dyella amyloliquefaciens sp. nov., isolated from forest soil.</title>
        <authorList>
            <person name="Gao Z.-H."/>
            <person name="Qiu L.-H."/>
        </authorList>
    </citation>
    <scope>NUCLEOTIDE SEQUENCE [LARGE SCALE GENOMIC DNA]</scope>
    <source>
        <strain evidence="3 4">KACC 12747</strain>
    </source>
</reference>
<keyword evidence="4" id="KW-1185">Reference proteome</keyword>
<feature type="domain" description="YprB ribonuclease H-like" evidence="2">
    <location>
        <begin position="105"/>
        <end position="274"/>
    </location>
</feature>
<dbReference type="EMBL" id="SJTG01000008">
    <property type="protein sequence ID" value="TCI05872.1"/>
    <property type="molecule type" value="Genomic_DNA"/>
</dbReference>
<dbReference type="Pfam" id="PF13482">
    <property type="entry name" value="RNase_H_2"/>
    <property type="match status" value="1"/>
</dbReference>
<protein>
    <submittedName>
        <fullName evidence="3">Exonuclease</fullName>
    </submittedName>
</protein>
<dbReference type="InterPro" id="IPR038720">
    <property type="entry name" value="YprB_RNase_H-like_dom"/>
</dbReference>
<dbReference type="InterPro" id="IPR036397">
    <property type="entry name" value="RNaseH_sf"/>
</dbReference>
<name>A0A4R0YJ39_9GAMM</name>
<comment type="caution">
    <text evidence="3">The sequence shown here is derived from an EMBL/GenBank/DDBJ whole genome shotgun (WGS) entry which is preliminary data.</text>
</comment>
<dbReference type="PANTHER" id="PTHR38462">
    <property type="entry name" value="EXONUCLEASE-LIKE PROTEIN"/>
    <property type="match status" value="1"/>
</dbReference>
<dbReference type="AlphaFoldDB" id="A0A4R0YJ39"/>
<dbReference type="GO" id="GO:0004527">
    <property type="term" value="F:exonuclease activity"/>
    <property type="evidence" value="ECO:0007669"/>
    <property type="project" value="UniProtKB-KW"/>
</dbReference>
<sequence length="280" mass="30693">MSGLAGKLRALRQQAGVVPAAPKSALASVPSVSPARSTDFARLLRVRQPSARRAPPGVKHEPLGGDEIAPGLRLTTLHTPWPEPPAPFDASFAKVPQHIDPARLVFFDTETTGLAGGTGTRAFMIGMADWHEGGFRVRQWLITTLQAETTMLEAVAAQLQPGHVLVSYNGKCYDAPLLATRYRLARQSNPFADRPHIDLLHPVRRRWRGIWANCRLATVERELLGVVREDDLPGSEAPQAWLDYLRLGKSDKLSRVGTHNAQDLRSLAGVLRHMVEPVVA</sequence>
<dbReference type="GO" id="GO:0003676">
    <property type="term" value="F:nucleic acid binding"/>
    <property type="evidence" value="ECO:0007669"/>
    <property type="project" value="InterPro"/>
</dbReference>
<feature type="region of interest" description="Disordered" evidence="1">
    <location>
        <begin position="47"/>
        <end position="68"/>
    </location>
</feature>
<keyword evidence="3" id="KW-0269">Exonuclease</keyword>
<accession>A0A4R0YJ39</accession>
<dbReference type="Gene3D" id="3.30.420.10">
    <property type="entry name" value="Ribonuclease H-like superfamily/Ribonuclease H"/>
    <property type="match status" value="1"/>
</dbReference>
<dbReference type="SUPFAM" id="SSF53098">
    <property type="entry name" value="Ribonuclease H-like"/>
    <property type="match status" value="1"/>
</dbReference>
<proteinExistence type="predicted"/>
<evidence type="ECO:0000259" key="2">
    <source>
        <dbReference type="Pfam" id="PF13482"/>
    </source>
</evidence>
<organism evidence="3 4">
    <name type="scientific">Dyella soli</name>
    <dbReference type="NCBI Taxonomy" id="522319"/>
    <lineage>
        <taxon>Bacteria</taxon>
        <taxon>Pseudomonadati</taxon>
        <taxon>Pseudomonadota</taxon>
        <taxon>Gammaproteobacteria</taxon>
        <taxon>Lysobacterales</taxon>
        <taxon>Rhodanobacteraceae</taxon>
        <taxon>Dyella</taxon>
    </lineage>
</organism>